<keyword evidence="1" id="KW-0238">DNA-binding</keyword>
<evidence type="ECO:0000313" key="6">
    <source>
        <dbReference type="Proteomes" id="UP000761264"/>
    </source>
</evidence>
<dbReference type="SMART" id="SM00421">
    <property type="entry name" value="HTH_LUXR"/>
    <property type="match status" value="1"/>
</dbReference>
<protein>
    <submittedName>
        <fullName evidence="5">Response regulator transcription factor</fullName>
    </submittedName>
</protein>
<keyword evidence="6" id="KW-1185">Reference proteome</keyword>
<evidence type="ECO:0000259" key="3">
    <source>
        <dbReference type="PROSITE" id="PS50043"/>
    </source>
</evidence>
<proteinExistence type="predicted"/>
<dbReference type="RefSeq" id="WP_167229960.1">
    <property type="nucleotide sequence ID" value="NZ_JAAQPH010000026.1"/>
</dbReference>
<dbReference type="PANTHER" id="PTHR43214">
    <property type="entry name" value="TWO-COMPONENT RESPONSE REGULATOR"/>
    <property type="match status" value="1"/>
</dbReference>
<dbReference type="GO" id="GO:0006355">
    <property type="term" value="P:regulation of DNA-templated transcription"/>
    <property type="evidence" value="ECO:0007669"/>
    <property type="project" value="InterPro"/>
</dbReference>
<dbReference type="CDD" id="cd06170">
    <property type="entry name" value="LuxR_C_like"/>
    <property type="match status" value="1"/>
</dbReference>
<accession>A0A967KG37</accession>
<dbReference type="InterPro" id="IPR001789">
    <property type="entry name" value="Sig_transdc_resp-reg_receiver"/>
</dbReference>
<comment type="caution">
    <text evidence="5">The sequence shown here is derived from an EMBL/GenBank/DDBJ whole genome shotgun (WGS) entry which is preliminary data.</text>
</comment>
<evidence type="ECO:0000256" key="2">
    <source>
        <dbReference type="PROSITE-ProRule" id="PRU00169"/>
    </source>
</evidence>
<dbReference type="Gene3D" id="3.40.50.2300">
    <property type="match status" value="1"/>
</dbReference>
<dbReference type="AlphaFoldDB" id="A0A967KG37"/>
<feature type="domain" description="Response regulatory" evidence="4">
    <location>
        <begin position="5"/>
        <end position="120"/>
    </location>
</feature>
<sequence length="241" mass="25800">MSEVNTLLVGRNRLFLEGLKSLLRGSSFNVCHEVASVSAINEAVEPDELQLILIELRGDVSLLVEDLRHLQDALPDTPIVVLTDERDPRTLAACLNAGADAFLLKDISLEALIHSLKLAMMGQKVMPTDLATALINGAVGVAPVGNARIEEYGLSDREQEILRCLVYGDANKVIANRLHITEATVKVHMKSLLRKIKAGNRTQAAIWALNHGMAPGLPFGGGADPMFPASNGAPALSQLTG</sequence>
<comment type="caution">
    <text evidence="2">Lacks conserved residue(s) required for the propagation of feature annotation.</text>
</comment>
<dbReference type="PRINTS" id="PR00038">
    <property type="entry name" value="HTHLUXR"/>
</dbReference>
<reference evidence="5" key="1">
    <citation type="submission" date="2020-03" db="EMBL/GenBank/DDBJ databases">
        <title>Genome of Pelagibius litoralis DSM 21314T.</title>
        <authorList>
            <person name="Wang G."/>
        </authorList>
    </citation>
    <scope>NUCLEOTIDE SEQUENCE</scope>
    <source>
        <strain evidence="5">DSM 21314</strain>
    </source>
</reference>
<evidence type="ECO:0000256" key="1">
    <source>
        <dbReference type="ARBA" id="ARBA00023125"/>
    </source>
</evidence>
<dbReference type="GO" id="GO:0000160">
    <property type="term" value="P:phosphorelay signal transduction system"/>
    <property type="evidence" value="ECO:0007669"/>
    <property type="project" value="InterPro"/>
</dbReference>
<evidence type="ECO:0000313" key="5">
    <source>
        <dbReference type="EMBL" id="NIA71790.1"/>
    </source>
</evidence>
<dbReference type="SMART" id="SM00448">
    <property type="entry name" value="REC"/>
    <property type="match status" value="1"/>
</dbReference>
<name>A0A967KG37_9PROT</name>
<feature type="domain" description="HTH luxR-type" evidence="3">
    <location>
        <begin position="147"/>
        <end position="212"/>
    </location>
</feature>
<evidence type="ECO:0000259" key="4">
    <source>
        <dbReference type="PROSITE" id="PS50110"/>
    </source>
</evidence>
<dbReference type="SUPFAM" id="SSF52172">
    <property type="entry name" value="CheY-like"/>
    <property type="match status" value="1"/>
</dbReference>
<gene>
    <name evidence="5" type="ORF">HBA54_24650</name>
</gene>
<dbReference type="PROSITE" id="PS00622">
    <property type="entry name" value="HTH_LUXR_1"/>
    <property type="match status" value="1"/>
</dbReference>
<dbReference type="InterPro" id="IPR016032">
    <property type="entry name" value="Sig_transdc_resp-reg_C-effctor"/>
</dbReference>
<organism evidence="5 6">
    <name type="scientific">Pelagibius litoralis</name>
    <dbReference type="NCBI Taxonomy" id="374515"/>
    <lineage>
        <taxon>Bacteria</taxon>
        <taxon>Pseudomonadati</taxon>
        <taxon>Pseudomonadota</taxon>
        <taxon>Alphaproteobacteria</taxon>
        <taxon>Rhodospirillales</taxon>
        <taxon>Rhodovibrionaceae</taxon>
        <taxon>Pelagibius</taxon>
    </lineage>
</organism>
<dbReference type="EMBL" id="JAAQPH010000026">
    <property type="protein sequence ID" value="NIA71790.1"/>
    <property type="molecule type" value="Genomic_DNA"/>
</dbReference>
<dbReference type="PROSITE" id="PS50110">
    <property type="entry name" value="RESPONSE_REGULATORY"/>
    <property type="match status" value="1"/>
</dbReference>
<dbReference type="PROSITE" id="PS50043">
    <property type="entry name" value="HTH_LUXR_2"/>
    <property type="match status" value="1"/>
</dbReference>
<dbReference type="Pfam" id="PF00196">
    <property type="entry name" value="GerE"/>
    <property type="match status" value="1"/>
</dbReference>
<dbReference type="Pfam" id="PF00072">
    <property type="entry name" value="Response_reg"/>
    <property type="match status" value="1"/>
</dbReference>
<dbReference type="Proteomes" id="UP000761264">
    <property type="component" value="Unassembled WGS sequence"/>
</dbReference>
<dbReference type="SUPFAM" id="SSF46894">
    <property type="entry name" value="C-terminal effector domain of the bipartite response regulators"/>
    <property type="match status" value="1"/>
</dbReference>
<dbReference type="InterPro" id="IPR011006">
    <property type="entry name" value="CheY-like_superfamily"/>
</dbReference>
<dbReference type="InterPro" id="IPR039420">
    <property type="entry name" value="WalR-like"/>
</dbReference>
<dbReference type="InterPro" id="IPR000792">
    <property type="entry name" value="Tscrpt_reg_LuxR_C"/>
</dbReference>
<dbReference type="GO" id="GO:0003677">
    <property type="term" value="F:DNA binding"/>
    <property type="evidence" value="ECO:0007669"/>
    <property type="project" value="UniProtKB-KW"/>
</dbReference>
<dbReference type="PANTHER" id="PTHR43214:SF42">
    <property type="entry name" value="TRANSCRIPTIONAL REGULATORY PROTEIN DESR"/>
    <property type="match status" value="1"/>
</dbReference>